<keyword evidence="3" id="KW-1185">Reference proteome</keyword>
<evidence type="ECO:0000313" key="3">
    <source>
        <dbReference type="Proteomes" id="UP000828390"/>
    </source>
</evidence>
<reference evidence="2" key="2">
    <citation type="submission" date="2020-11" db="EMBL/GenBank/DDBJ databases">
        <authorList>
            <person name="McCartney M.A."/>
            <person name="Auch B."/>
            <person name="Kono T."/>
            <person name="Mallez S."/>
            <person name="Becker A."/>
            <person name="Gohl D.M."/>
            <person name="Silverstein K.A.T."/>
            <person name="Koren S."/>
            <person name="Bechman K.B."/>
            <person name="Herman A."/>
            <person name="Abrahante J.E."/>
            <person name="Garbe J."/>
        </authorList>
    </citation>
    <scope>NUCLEOTIDE SEQUENCE</scope>
    <source>
        <strain evidence="2">Duluth1</strain>
        <tissue evidence="2">Whole animal</tissue>
    </source>
</reference>
<organism evidence="2 3">
    <name type="scientific">Dreissena polymorpha</name>
    <name type="common">Zebra mussel</name>
    <name type="synonym">Mytilus polymorpha</name>
    <dbReference type="NCBI Taxonomy" id="45954"/>
    <lineage>
        <taxon>Eukaryota</taxon>
        <taxon>Metazoa</taxon>
        <taxon>Spiralia</taxon>
        <taxon>Lophotrochozoa</taxon>
        <taxon>Mollusca</taxon>
        <taxon>Bivalvia</taxon>
        <taxon>Autobranchia</taxon>
        <taxon>Heteroconchia</taxon>
        <taxon>Euheterodonta</taxon>
        <taxon>Imparidentia</taxon>
        <taxon>Neoheterodontei</taxon>
        <taxon>Myida</taxon>
        <taxon>Dreissenoidea</taxon>
        <taxon>Dreissenidae</taxon>
        <taxon>Dreissena</taxon>
    </lineage>
</organism>
<feature type="region of interest" description="Disordered" evidence="1">
    <location>
        <begin position="76"/>
        <end position="105"/>
    </location>
</feature>
<reference evidence="2" key="1">
    <citation type="journal article" date="2019" name="bioRxiv">
        <title>The Genome of the Zebra Mussel, Dreissena polymorpha: A Resource for Invasive Species Research.</title>
        <authorList>
            <person name="McCartney M.A."/>
            <person name="Auch B."/>
            <person name="Kono T."/>
            <person name="Mallez S."/>
            <person name="Zhang Y."/>
            <person name="Obille A."/>
            <person name="Becker A."/>
            <person name="Abrahante J.E."/>
            <person name="Garbe J."/>
            <person name="Badalamenti J.P."/>
            <person name="Herman A."/>
            <person name="Mangelson H."/>
            <person name="Liachko I."/>
            <person name="Sullivan S."/>
            <person name="Sone E.D."/>
            <person name="Koren S."/>
            <person name="Silverstein K.A.T."/>
            <person name="Beckman K.B."/>
            <person name="Gohl D.M."/>
        </authorList>
    </citation>
    <scope>NUCLEOTIDE SEQUENCE</scope>
    <source>
        <strain evidence="2">Duluth1</strain>
        <tissue evidence="2">Whole animal</tissue>
    </source>
</reference>
<proteinExistence type="predicted"/>
<name>A0A9D4INZ1_DREPO</name>
<dbReference type="EMBL" id="JAIWYP010000008">
    <property type="protein sequence ID" value="KAH3779779.1"/>
    <property type="molecule type" value="Genomic_DNA"/>
</dbReference>
<comment type="caution">
    <text evidence="2">The sequence shown here is derived from an EMBL/GenBank/DDBJ whole genome shotgun (WGS) entry which is preliminary data.</text>
</comment>
<protein>
    <submittedName>
        <fullName evidence="2">Uncharacterized protein</fullName>
    </submittedName>
</protein>
<evidence type="ECO:0000313" key="2">
    <source>
        <dbReference type="EMBL" id="KAH3779779.1"/>
    </source>
</evidence>
<sequence>MNWMGMWNRSEWTGWVYGIDLNELDGQTVLQFEPQQFCAGQMTQDHALRACLQTNESPRVGLCRLQRRKRRLKKDNEKKGLIKRLASGGKAKKPKSVELGSSHPLGDTSINHSRWTCPDTAKNCGENQYYFCPAKPVGETGRFKKLFPQGCNDKNLQCRIIFKENETSNIPLSFEETIHGRTHGRSYDGHHGIPIAHNGQVVLCWLNHKMDAIGIPGYIEVVPEPTMTN</sequence>
<accession>A0A9D4INZ1</accession>
<dbReference type="Proteomes" id="UP000828390">
    <property type="component" value="Unassembled WGS sequence"/>
</dbReference>
<gene>
    <name evidence="2" type="ORF">DPMN_157585</name>
</gene>
<dbReference type="AlphaFoldDB" id="A0A9D4INZ1"/>
<evidence type="ECO:0000256" key="1">
    <source>
        <dbReference type="SAM" id="MobiDB-lite"/>
    </source>
</evidence>